<dbReference type="Gene3D" id="3.30.70.270">
    <property type="match status" value="1"/>
</dbReference>
<dbReference type="PANTHER" id="PTHR33121:SF70">
    <property type="entry name" value="SIGNALING PROTEIN YKOW"/>
    <property type="match status" value="1"/>
</dbReference>
<dbReference type="SMART" id="SM00052">
    <property type="entry name" value="EAL"/>
    <property type="match status" value="1"/>
</dbReference>
<dbReference type="InterPro" id="IPR043128">
    <property type="entry name" value="Rev_trsase/Diguanyl_cyclase"/>
</dbReference>
<dbReference type="PROSITE" id="PS50887">
    <property type="entry name" value="GGDEF"/>
    <property type="match status" value="1"/>
</dbReference>
<accession>A0A368HC44</accession>
<name>A0A368HC44_9GAMM</name>
<evidence type="ECO:0000259" key="2">
    <source>
        <dbReference type="PROSITE" id="PS50887"/>
    </source>
</evidence>
<dbReference type="OrthoDB" id="9816034at2"/>
<dbReference type="EMBL" id="PSYR01000002">
    <property type="protein sequence ID" value="RCN56015.1"/>
    <property type="molecule type" value="Genomic_DNA"/>
</dbReference>
<protein>
    <submittedName>
        <fullName evidence="3">Bifunctional diguanylate cyclase/phosphodiesterase</fullName>
    </submittedName>
</protein>
<proteinExistence type="predicted"/>
<dbReference type="Gene3D" id="3.20.20.450">
    <property type="entry name" value="EAL domain"/>
    <property type="match status" value="1"/>
</dbReference>
<dbReference type="CDD" id="cd01948">
    <property type="entry name" value="EAL"/>
    <property type="match status" value="1"/>
</dbReference>
<dbReference type="GO" id="GO:0071111">
    <property type="term" value="F:cyclic-guanylate-specific phosphodiesterase activity"/>
    <property type="evidence" value="ECO:0007669"/>
    <property type="project" value="InterPro"/>
</dbReference>
<dbReference type="NCBIfam" id="TIGR00254">
    <property type="entry name" value="GGDEF"/>
    <property type="match status" value="1"/>
</dbReference>
<dbReference type="SUPFAM" id="SSF55073">
    <property type="entry name" value="Nucleotide cyclase"/>
    <property type="match status" value="1"/>
</dbReference>
<dbReference type="SMART" id="SM00267">
    <property type="entry name" value="GGDEF"/>
    <property type="match status" value="1"/>
</dbReference>
<reference evidence="3 4" key="1">
    <citation type="submission" date="2018-02" db="EMBL/GenBank/DDBJ databases">
        <title>Insights into the biology of acidophilic members of the Acidiferrobacteraceae family derived from comparative genomic analyses.</title>
        <authorList>
            <person name="Issotta F."/>
            <person name="Thyssen C."/>
            <person name="Mena C."/>
            <person name="Moya A."/>
            <person name="Bellenberg S."/>
            <person name="Sproer C."/>
            <person name="Covarrubias P.C."/>
            <person name="Sand W."/>
            <person name="Quatrini R."/>
            <person name="Vera M."/>
        </authorList>
    </citation>
    <scope>NUCLEOTIDE SEQUENCE [LARGE SCALE GENOMIC DNA]</scope>
    <source>
        <strain evidence="4">m-1</strain>
    </source>
</reference>
<dbReference type="CDD" id="cd01949">
    <property type="entry name" value="GGDEF"/>
    <property type="match status" value="1"/>
</dbReference>
<dbReference type="InterPro" id="IPR035919">
    <property type="entry name" value="EAL_sf"/>
</dbReference>
<dbReference type="InterPro" id="IPR050706">
    <property type="entry name" value="Cyclic-di-GMP_PDE-like"/>
</dbReference>
<evidence type="ECO:0000313" key="3">
    <source>
        <dbReference type="EMBL" id="RCN56015.1"/>
    </source>
</evidence>
<feature type="domain" description="EAL" evidence="1">
    <location>
        <begin position="170"/>
        <end position="424"/>
    </location>
</feature>
<evidence type="ECO:0000313" key="4">
    <source>
        <dbReference type="Proteomes" id="UP000253250"/>
    </source>
</evidence>
<dbReference type="InterPro" id="IPR029787">
    <property type="entry name" value="Nucleotide_cyclase"/>
</dbReference>
<dbReference type="Proteomes" id="UP000253250">
    <property type="component" value="Unassembled WGS sequence"/>
</dbReference>
<evidence type="ECO:0000259" key="1">
    <source>
        <dbReference type="PROSITE" id="PS50883"/>
    </source>
</evidence>
<keyword evidence="4" id="KW-1185">Reference proteome</keyword>
<dbReference type="Pfam" id="PF00990">
    <property type="entry name" value="GGDEF"/>
    <property type="match status" value="1"/>
</dbReference>
<dbReference type="SUPFAM" id="SSF141868">
    <property type="entry name" value="EAL domain-like"/>
    <property type="match status" value="1"/>
</dbReference>
<comment type="caution">
    <text evidence="3">The sequence shown here is derived from an EMBL/GenBank/DDBJ whole genome shotgun (WGS) entry which is preliminary data.</text>
</comment>
<organism evidence="3 4">
    <name type="scientific">Acidiferrobacter thiooxydans</name>
    <dbReference type="NCBI Taxonomy" id="163359"/>
    <lineage>
        <taxon>Bacteria</taxon>
        <taxon>Pseudomonadati</taxon>
        <taxon>Pseudomonadota</taxon>
        <taxon>Gammaproteobacteria</taxon>
        <taxon>Acidiferrobacterales</taxon>
        <taxon>Acidiferrobacteraceae</taxon>
        <taxon>Acidiferrobacter</taxon>
    </lineage>
</organism>
<feature type="domain" description="GGDEF" evidence="2">
    <location>
        <begin position="32"/>
        <end position="165"/>
    </location>
</feature>
<dbReference type="InterPro" id="IPR000160">
    <property type="entry name" value="GGDEF_dom"/>
</dbReference>
<dbReference type="Pfam" id="PF00563">
    <property type="entry name" value="EAL"/>
    <property type="match status" value="1"/>
</dbReference>
<sequence>MARSREVERLMSRTLLGKTLKLACARSERVGVPLSVMLFSIDRFRLINHRFGYAFGNRVLRRVCRTAASALGRAAVVGRWGNDEFLCILSDCGPRQARAQARALNEAISGLLIATENDVVNVTVSIGLAWAPDDGTTPQEILNAADEALYEAKRRGRERIVAAENLERRIFRMGAVLEVALREDRVVPAYQPIVDLRTDTLVAEEALARIVTTDGHVLSAEEFMEAAGQFRLTYKIDWMILLAALTRRQTRDEDLVHFVNISGDLLRHPRLLMELLASAKMSFPRKGATEVKPLVIEVTERELLENMDLTRERLAPFVEFGVQLALDDFGSGYSSFQYLADLPVSYLKIDGRLISRIQEPRVLSIVRGIHAVAADLGITTLAEYVETAEQVELLRSVGIHWAQGHYFGVALLDQSVADHRRAMSINWANGYYGRKDLALPQP</sequence>
<gene>
    <name evidence="3" type="ORF">C4900_08995</name>
</gene>
<dbReference type="PANTHER" id="PTHR33121">
    <property type="entry name" value="CYCLIC DI-GMP PHOSPHODIESTERASE PDEF"/>
    <property type="match status" value="1"/>
</dbReference>
<dbReference type="PROSITE" id="PS50883">
    <property type="entry name" value="EAL"/>
    <property type="match status" value="1"/>
</dbReference>
<dbReference type="AlphaFoldDB" id="A0A368HC44"/>
<dbReference type="InterPro" id="IPR001633">
    <property type="entry name" value="EAL_dom"/>
</dbReference>